<evidence type="ECO:0000313" key="2">
    <source>
        <dbReference type="Proteomes" id="UP000053573"/>
    </source>
</evidence>
<comment type="caution">
    <text evidence="1">The sequence shown here is derived from an EMBL/GenBank/DDBJ whole genome shotgun (WGS) entry which is preliminary data.</text>
</comment>
<proteinExistence type="predicted"/>
<accession>A0A0H1B3T8</accession>
<dbReference type="EMBL" id="LDEV01003304">
    <property type="protein sequence ID" value="KLJ06045.1"/>
    <property type="molecule type" value="Genomic_DNA"/>
</dbReference>
<reference evidence="2" key="1">
    <citation type="journal article" date="2015" name="PLoS Genet.">
        <title>The dynamic genome and transcriptome of the human fungal pathogen Blastomyces and close relative Emmonsia.</title>
        <authorList>
            <person name="Munoz J.F."/>
            <person name="Gauthier G.M."/>
            <person name="Desjardins C.A."/>
            <person name="Gallo J.E."/>
            <person name="Holder J."/>
            <person name="Sullivan T.D."/>
            <person name="Marty A.J."/>
            <person name="Carmen J.C."/>
            <person name="Chen Z."/>
            <person name="Ding L."/>
            <person name="Gujja S."/>
            <person name="Magrini V."/>
            <person name="Misas E."/>
            <person name="Mitreva M."/>
            <person name="Priest M."/>
            <person name="Saif S."/>
            <person name="Whiston E.A."/>
            <person name="Young S."/>
            <person name="Zeng Q."/>
            <person name="Goldman W.E."/>
            <person name="Mardis E.R."/>
            <person name="Taylor J.W."/>
            <person name="McEwen J.G."/>
            <person name="Clay O.K."/>
            <person name="Klein B.S."/>
            <person name="Cuomo C.A."/>
        </authorList>
    </citation>
    <scope>NUCLEOTIDE SEQUENCE [LARGE SCALE GENOMIC DNA]</scope>
    <source>
        <strain evidence="2">UAMH 139</strain>
    </source>
</reference>
<keyword evidence="2" id="KW-1185">Reference proteome</keyword>
<dbReference type="Proteomes" id="UP000053573">
    <property type="component" value="Unassembled WGS sequence"/>
</dbReference>
<gene>
    <name evidence="1" type="ORF">EMPG_10525</name>
</gene>
<organism evidence="1 2">
    <name type="scientific">Blastomyces silverae</name>
    <dbReference type="NCBI Taxonomy" id="2060906"/>
    <lineage>
        <taxon>Eukaryota</taxon>
        <taxon>Fungi</taxon>
        <taxon>Dikarya</taxon>
        <taxon>Ascomycota</taxon>
        <taxon>Pezizomycotina</taxon>
        <taxon>Eurotiomycetes</taxon>
        <taxon>Eurotiomycetidae</taxon>
        <taxon>Onygenales</taxon>
        <taxon>Ajellomycetaceae</taxon>
        <taxon>Blastomyces</taxon>
    </lineage>
</organism>
<dbReference type="AlphaFoldDB" id="A0A0H1B3T8"/>
<name>A0A0H1B3T8_9EURO</name>
<sequence length="53" mass="6392">MITRLQKQRFNLNSVTVINSVTETDKFCNFKNDYNHIKMKIITKLLRLKDYNV</sequence>
<evidence type="ECO:0000313" key="1">
    <source>
        <dbReference type="EMBL" id="KLJ06045.1"/>
    </source>
</evidence>
<protein>
    <submittedName>
        <fullName evidence="1">Uncharacterized protein</fullName>
    </submittedName>
</protein>